<evidence type="ECO:0000256" key="1">
    <source>
        <dbReference type="SAM" id="MobiDB-lite"/>
    </source>
</evidence>
<feature type="compositionally biased region" description="Basic and acidic residues" evidence="1">
    <location>
        <begin position="58"/>
        <end position="73"/>
    </location>
</feature>
<gene>
    <name evidence="2" type="ORF">CRG98_025522</name>
</gene>
<evidence type="ECO:0000313" key="3">
    <source>
        <dbReference type="Proteomes" id="UP000233551"/>
    </source>
</evidence>
<comment type="caution">
    <text evidence="2">The sequence shown here is derived from an EMBL/GenBank/DDBJ whole genome shotgun (WGS) entry which is preliminary data.</text>
</comment>
<keyword evidence="3" id="KW-1185">Reference proteome</keyword>
<sequence length="94" mass="11249">MDEEQLQIKRSICEKSEEFNNVFLEQMPREQSPIKPVVIDSRTNLFEERGNNMIQLDDTSHGHEEGSQDDEVRRESELWNKLMRFPLRMTRPDN</sequence>
<dbReference type="AlphaFoldDB" id="A0A2I0JCV5"/>
<evidence type="ECO:0000313" key="2">
    <source>
        <dbReference type="EMBL" id="PKI54079.1"/>
    </source>
</evidence>
<reference evidence="2 3" key="1">
    <citation type="submission" date="2017-11" db="EMBL/GenBank/DDBJ databases">
        <title>De-novo sequencing of pomegranate (Punica granatum L.) genome.</title>
        <authorList>
            <person name="Akparov Z."/>
            <person name="Amiraslanov A."/>
            <person name="Hajiyeva S."/>
            <person name="Abbasov M."/>
            <person name="Kaur K."/>
            <person name="Hamwieh A."/>
            <person name="Solovyev V."/>
            <person name="Salamov A."/>
            <person name="Braich B."/>
            <person name="Kosarev P."/>
            <person name="Mahmoud A."/>
            <person name="Hajiyev E."/>
            <person name="Babayeva S."/>
            <person name="Izzatullayeva V."/>
            <person name="Mammadov A."/>
            <person name="Mammadov A."/>
            <person name="Sharifova S."/>
            <person name="Ojaghi J."/>
            <person name="Eynullazada K."/>
            <person name="Bayramov B."/>
            <person name="Abdulazimova A."/>
            <person name="Shahmuradov I."/>
        </authorList>
    </citation>
    <scope>NUCLEOTIDE SEQUENCE [LARGE SCALE GENOMIC DNA]</scope>
    <source>
        <strain evidence="3">cv. AG2017</strain>
        <tissue evidence="2">Leaf</tissue>
    </source>
</reference>
<accession>A0A2I0JCV5</accession>
<feature type="region of interest" description="Disordered" evidence="1">
    <location>
        <begin position="53"/>
        <end position="73"/>
    </location>
</feature>
<organism evidence="2 3">
    <name type="scientific">Punica granatum</name>
    <name type="common">Pomegranate</name>
    <dbReference type="NCBI Taxonomy" id="22663"/>
    <lineage>
        <taxon>Eukaryota</taxon>
        <taxon>Viridiplantae</taxon>
        <taxon>Streptophyta</taxon>
        <taxon>Embryophyta</taxon>
        <taxon>Tracheophyta</taxon>
        <taxon>Spermatophyta</taxon>
        <taxon>Magnoliopsida</taxon>
        <taxon>eudicotyledons</taxon>
        <taxon>Gunneridae</taxon>
        <taxon>Pentapetalae</taxon>
        <taxon>rosids</taxon>
        <taxon>malvids</taxon>
        <taxon>Myrtales</taxon>
        <taxon>Lythraceae</taxon>
        <taxon>Punica</taxon>
    </lineage>
</organism>
<protein>
    <submittedName>
        <fullName evidence="2">Uncharacterized protein</fullName>
    </submittedName>
</protein>
<name>A0A2I0JCV5_PUNGR</name>
<proteinExistence type="predicted"/>
<dbReference type="EMBL" id="PGOL01001812">
    <property type="protein sequence ID" value="PKI54079.1"/>
    <property type="molecule type" value="Genomic_DNA"/>
</dbReference>
<dbReference type="Proteomes" id="UP000233551">
    <property type="component" value="Unassembled WGS sequence"/>
</dbReference>